<sequence>MNTDLCRDRRVIMKPRFVLNFLTAGRKKDSAGFALPLVIMGGLVITVAAAAIVMKGMNDQNQVTAQAAKSTADQAAEAGLTQVQAFLLKNPVLAKKHFSQWGSTASGSFVPNDAFLTEAAAELQGASCNYKNMTVDEVKDALATEITAFYDQTMSAPKALPNPSGNGAKAPKFQMVDYRFDASQQKGVVHVRGLAGEDNSPNQAKTNLVASFPITDGSAPFTGVVPGLWVKGTITAGQNVNNPGSVNAQVIYECDKPTFTTSAGNGQNSGYTEYVSGSQRIALPNSMDPPGASPIPMPDPPTSAPAGVTPASLPTVTGNLTLPRSGTDTTSSSNYNSANQTYYYTINSTSGKSVSGNGVNLQFTPGQKVVLFLTGNVDIGGNSQIVHDCSGVSGCDATDVQIIGPIANASGTFSTGGNSAVCSIFFWGPTYTLNLSGGGNAGNCSSGANQNGIYWAKSWTGGGQGSHNALHQTGTTWEVINPIANFKVKNRLGANSDWKTIDEQGAQSLMSSIQVPN</sequence>
<name>P73549_SYNY3</name>
<dbReference type="PaxDb" id="1148-1652669"/>
<evidence type="ECO:0000313" key="4">
    <source>
        <dbReference type="Proteomes" id="UP000001425"/>
    </source>
</evidence>
<dbReference type="PIR" id="S77255">
    <property type="entry name" value="S77255"/>
</dbReference>
<keyword evidence="2" id="KW-0472">Membrane</keyword>
<keyword evidence="2" id="KW-1133">Transmembrane helix</keyword>
<dbReference type="AlphaFoldDB" id="P73549"/>
<dbReference type="KEGG" id="syn:sll1268"/>
<dbReference type="STRING" id="1148.gene:10498456"/>
<feature type="transmembrane region" description="Helical" evidence="2">
    <location>
        <begin position="33"/>
        <end position="54"/>
    </location>
</feature>
<dbReference type="Proteomes" id="UP000001425">
    <property type="component" value="Chromosome"/>
</dbReference>
<evidence type="ECO:0000313" key="3">
    <source>
        <dbReference type="EMBL" id="BAA17589.1"/>
    </source>
</evidence>
<dbReference type="EMBL" id="BA000022">
    <property type="protein sequence ID" value="BAA17589.1"/>
    <property type="molecule type" value="Genomic_DNA"/>
</dbReference>
<protein>
    <submittedName>
        <fullName evidence="3">Sll1268 protein</fullName>
    </submittedName>
</protein>
<feature type="region of interest" description="Disordered" evidence="1">
    <location>
        <begin position="281"/>
        <end position="334"/>
    </location>
</feature>
<reference evidence="3 4" key="1">
    <citation type="journal article" date="1995" name="DNA Res.">
        <title>Sequence analysis of the genome of the unicellular cyanobacterium Synechocystis sp. strain PCC6803. I. Sequence features in the 1 Mb region from map positions 64% to 92% of the genome.</title>
        <authorList>
            <person name="Kaneko T."/>
            <person name="Tanaka A."/>
            <person name="Sato S."/>
            <person name="Kotani H."/>
            <person name="Sazuka T."/>
            <person name="Miyajima N."/>
            <person name="Sugiura M."/>
            <person name="Tabata S."/>
        </authorList>
    </citation>
    <scope>NUCLEOTIDE SEQUENCE [LARGE SCALE GENOMIC DNA]</scope>
    <source>
        <strain evidence="4">ATCC 27184 / PCC 6803 / Kazusa</strain>
    </source>
</reference>
<feature type="compositionally biased region" description="Pro residues" evidence="1">
    <location>
        <begin position="291"/>
        <end position="303"/>
    </location>
</feature>
<keyword evidence="4" id="KW-1185">Reference proteome</keyword>
<keyword evidence="2" id="KW-0812">Transmembrane</keyword>
<dbReference type="InParanoid" id="P73549"/>
<proteinExistence type="predicted"/>
<evidence type="ECO:0000256" key="1">
    <source>
        <dbReference type="SAM" id="MobiDB-lite"/>
    </source>
</evidence>
<reference evidence="3 4" key="2">
    <citation type="journal article" date="1996" name="DNA Res.">
        <title>Sequence analysis of the genome of the unicellular cyanobacterium Synechocystis sp. strain PCC6803. II. Sequence determination of the entire genome and assignment of potential protein-coding regions.</title>
        <authorList>
            <person name="Kaneko T."/>
            <person name="Sato S."/>
            <person name="Kotani H."/>
            <person name="Tanaka A."/>
            <person name="Asamizu E."/>
            <person name="Nakamura Y."/>
            <person name="Miyajima N."/>
            <person name="Hirosawa M."/>
            <person name="Sugiura M."/>
            <person name="Sasamoto S."/>
            <person name="Kimura T."/>
            <person name="Hosouchi T."/>
            <person name="Matsuno A."/>
            <person name="Muraki A."/>
            <person name="Nakazaki N."/>
            <person name="Naruo K."/>
            <person name="Okumura S."/>
            <person name="Shimpo S."/>
            <person name="Takeuchi C."/>
            <person name="Wada T."/>
            <person name="Watanabe A."/>
            <person name="Yamada M."/>
            <person name="Yasuda M."/>
            <person name="Tabata S."/>
        </authorList>
    </citation>
    <scope>NUCLEOTIDE SEQUENCE [LARGE SCALE GENOMIC DNA]</scope>
    <source>
        <strain evidence="4">ATCC 27184 / PCC 6803 / Kazusa</strain>
    </source>
</reference>
<dbReference type="IntAct" id="P73549">
    <property type="interactions" value="1"/>
</dbReference>
<evidence type="ECO:0000256" key="2">
    <source>
        <dbReference type="SAM" id="Phobius"/>
    </source>
</evidence>
<organism evidence="3 4">
    <name type="scientific">Synechocystis sp. (strain ATCC 27184 / PCC 6803 / Kazusa)</name>
    <dbReference type="NCBI Taxonomy" id="1111708"/>
    <lineage>
        <taxon>Bacteria</taxon>
        <taxon>Bacillati</taxon>
        <taxon>Cyanobacteriota</taxon>
        <taxon>Cyanophyceae</taxon>
        <taxon>Synechococcales</taxon>
        <taxon>Merismopediaceae</taxon>
        <taxon>Synechocystis</taxon>
    </lineage>
</organism>
<gene>
    <name evidence="3" type="ordered locus">sll1268</name>
</gene>
<dbReference type="PhylomeDB" id="P73549"/>
<feature type="compositionally biased region" description="Polar residues" evidence="1">
    <location>
        <begin position="312"/>
        <end position="334"/>
    </location>
</feature>
<dbReference type="EnsemblBacteria" id="BAA17589">
    <property type="protein sequence ID" value="BAA17589"/>
    <property type="gene ID" value="BAA17589"/>
</dbReference>
<dbReference type="eggNOG" id="COG4726">
    <property type="taxonomic scope" value="Bacteria"/>
</dbReference>
<accession>P73549</accession>